<keyword evidence="5" id="KW-1185">Reference proteome</keyword>
<dbReference type="PANTHER" id="PTHR12210">
    <property type="entry name" value="DULLARD PROTEIN PHOSPHATASE"/>
    <property type="match status" value="1"/>
</dbReference>
<dbReference type="InterPro" id="IPR036412">
    <property type="entry name" value="HAD-like_sf"/>
</dbReference>
<feature type="region of interest" description="Disordered" evidence="2">
    <location>
        <begin position="278"/>
        <end position="410"/>
    </location>
</feature>
<protein>
    <recommendedName>
        <fullName evidence="1">Mitochondrial import inner membrane translocase subunit TIM50</fullName>
    </recommendedName>
</protein>
<feature type="compositionally biased region" description="Pro residues" evidence="2">
    <location>
        <begin position="20"/>
        <end position="29"/>
    </location>
</feature>
<keyword evidence="1" id="KW-0813">Transport</keyword>
<evidence type="ECO:0000259" key="3">
    <source>
        <dbReference type="SMART" id="SM00577"/>
    </source>
</evidence>
<feature type="region of interest" description="Disordered" evidence="2">
    <location>
        <begin position="1"/>
        <end position="45"/>
    </location>
</feature>
<comment type="subunit">
    <text evidence="1">Component of the TIM23 complex.</text>
</comment>
<comment type="subcellular location">
    <subcellularLocation>
        <location evidence="1">Mitochondrion inner membrane</location>
        <topology evidence="1">Single-pass membrane protein</topology>
    </subcellularLocation>
</comment>
<dbReference type="RefSeq" id="XP_037224556.1">
    <property type="nucleotide sequence ID" value="XM_037359461.1"/>
</dbReference>
<reference evidence="4" key="1">
    <citation type="submission" date="2020-05" db="EMBL/GenBank/DDBJ databases">
        <title>Mycena genomes resolve the evolution of fungal bioluminescence.</title>
        <authorList>
            <person name="Tsai I.J."/>
        </authorList>
    </citation>
    <scope>NUCLEOTIDE SEQUENCE</scope>
    <source>
        <strain evidence="4">171206Taipei</strain>
    </source>
</reference>
<sequence>MAESGSSRHYTDYLSYNPPSRSPTPPPECPSQSYLTTSLASPPYPPPEGQSKLLIFDLNGTLLLRSPRNQQERRIYLRPYLKTLVAYISHPKTRIWLDCMVWSSAQAHNVREMVERVFGGGEGAGKGPLLKAVWARDTLGLSKNAFYQKTQTTKDLSKPWAFFNPIKTPPPTVVVYREDGGRYSPSVDVYASTSSPAVPPSSLPITLEVEGEEEEIENKQYPHSAETTLLVDDSPLKARLQPWNHLCVAEYDAETRKRDRASAGLQPDPQSTVEIIAEPDQEQQEPEILAEQVPLQKDRWRKRRKEEQADENGPVSEKTEPDPGFVVPKGMSKRAQRKLRKRLVNEARTGDSSSPDESGHASNEPSSLSQPSPPVASPVSTNGKKRKRPSDEEEDSVDEKTREETHDSDEAYDPTLLAVIGVLDHARTIGNIAAWIRGGGLGSIVPSDDETLSDPNQWFTSRRLLEAWAARGRKALSELEIEPIPGVE</sequence>
<dbReference type="InterPro" id="IPR004274">
    <property type="entry name" value="FCP1_dom"/>
</dbReference>
<gene>
    <name evidence="4" type="ORF">MIND_00258300</name>
</gene>
<evidence type="ECO:0000256" key="2">
    <source>
        <dbReference type="SAM" id="MobiDB-lite"/>
    </source>
</evidence>
<accession>A0A8H6T624</accession>
<keyword evidence="1" id="KW-0653">Protein transport</keyword>
<dbReference type="OrthoDB" id="1711508at2759"/>
<evidence type="ECO:0000313" key="5">
    <source>
        <dbReference type="Proteomes" id="UP000636479"/>
    </source>
</evidence>
<keyword evidence="1" id="KW-0809">Transit peptide</keyword>
<dbReference type="SMART" id="SM00577">
    <property type="entry name" value="CPDc"/>
    <property type="match status" value="1"/>
</dbReference>
<keyword evidence="1" id="KW-0496">Mitochondrion</keyword>
<dbReference type="GO" id="GO:0005744">
    <property type="term" value="C:TIM23 mitochondrial import inner membrane translocase complex"/>
    <property type="evidence" value="ECO:0007669"/>
    <property type="project" value="UniProtKB-UniRule"/>
</dbReference>
<dbReference type="GO" id="GO:0015031">
    <property type="term" value="P:protein transport"/>
    <property type="evidence" value="ECO:0007669"/>
    <property type="project" value="UniProtKB-KW"/>
</dbReference>
<feature type="compositionally biased region" description="Basic residues" evidence="2">
    <location>
        <begin position="331"/>
        <end position="342"/>
    </location>
</feature>
<dbReference type="InterPro" id="IPR050365">
    <property type="entry name" value="TIM50"/>
</dbReference>
<proteinExistence type="inferred from homology"/>
<keyword evidence="1" id="KW-0811">Translocation</keyword>
<evidence type="ECO:0000313" key="4">
    <source>
        <dbReference type="EMBL" id="KAF7312448.1"/>
    </source>
</evidence>
<comment type="function">
    <text evidence="1">Essential component of the TIM23 complex, a complex that mediates the translocation of transit peptide-containing proteins across the mitochondrial inner membrane.</text>
</comment>
<feature type="compositionally biased region" description="Basic and acidic residues" evidence="2">
    <location>
        <begin position="398"/>
        <end position="409"/>
    </location>
</feature>
<dbReference type="EMBL" id="JACAZF010000002">
    <property type="protein sequence ID" value="KAF7312448.1"/>
    <property type="molecule type" value="Genomic_DNA"/>
</dbReference>
<comment type="caution">
    <text evidence="4">The sequence shown here is derived from an EMBL/GenBank/DDBJ whole genome shotgun (WGS) entry which is preliminary data.</text>
</comment>
<dbReference type="Gene3D" id="3.40.50.1000">
    <property type="entry name" value="HAD superfamily/HAD-like"/>
    <property type="match status" value="1"/>
</dbReference>
<dbReference type="GeneID" id="59341977"/>
<dbReference type="SUPFAM" id="SSF56784">
    <property type="entry name" value="HAD-like"/>
    <property type="match status" value="1"/>
</dbReference>
<dbReference type="Proteomes" id="UP000636479">
    <property type="component" value="Unassembled WGS sequence"/>
</dbReference>
<dbReference type="InterPro" id="IPR023214">
    <property type="entry name" value="HAD_sf"/>
</dbReference>
<comment type="similarity">
    <text evidence="1">Belongs to the TIM50 family.</text>
</comment>
<name>A0A8H6T624_9AGAR</name>
<dbReference type="AlphaFoldDB" id="A0A8H6T624"/>
<evidence type="ECO:0000256" key="1">
    <source>
        <dbReference type="RuleBase" id="RU365079"/>
    </source>
</evidence>
<organism evidence="4 5">
    <name type="scientific">Mycena indigotica</name>
    <dbReference type="NCBI Taxonomy" id="2126181"/>
    <lineage>
        <taxon>Eukaryota</taxon>
        <taxon>Fungi</taxon>
        <taxon>Dikarya</taxon>
        <taxon>Basidiomycota</taxon>
        <taxon>Agaricomycotina</taxon>
        <taxon>Agaricomycetes</taxon>
        <taxon>Agaricomycetidae</taxon>
        <taxon>Agaricales</taxon>
        <taxon>Marasmiineae</taxon>
        <taxon>Mycenaceae</taxon>
        <taxon>Mycena</taxon>
    </lineage>
</organism>
<feature type="domain" description="FCP1 homology" evidence="3">
    <location>
        <begin position="50"/>
        <end position="258"/>
    </location>
</feature>